<organism evidence="1 2">
    <name type="scientific">Trichobilharzia regenti</name>
    <name type="common">Nasal bird schistosome</name>
    <dbReference type="NCBI Taxonomy" id="157069"/>
    <lineage>
        <taxon>Eukaryota</taxon>
        <taxon>Metazoa</taxon>
        <taxon>Spiralia</taxon>
        <taxon>Lophotrochozoa</taxon>
        <taxon>Platyhelminthes</taxon>
        <taxon>Trematoda</taxon>
        <taxon>Digenea</taxon>
        <taxon>Strigeidida</taxon>
        <taxon>Schistosomatoidea</taxon>
        <taxon>Schistosomatidae</taxon>
        <taxon>Trichobilharzia</taxon>
    </lineage>
</organism>
<dbReference type="WBParaSite" id="TREG1_11470.1">
    <property type="protein sequence ID" value="TREG1_11470.1"/>
    <property type="gene ID" value="TREG1_11470"/>
</dbReference>
<evidence type="ECO:0000313" key="2">
    <source>
        <dbReference type="WBParaSite" id="TREG1_11470.1"/>
    </source>
</evidence>
<dbReference type="AlphaFoldDB" id="A0AA85IXG2"/>
<accession>A0AA85IXG2</accession>
<dbReference type="Proteomes" id="UP000050795">
    <property type="component" value="Unassembled WGS sequence"/>
</dbReference>
<reference evidence="2" key="2">
    <citation type="submission" date="2023-11" db="UniProtKB">
        <authorList>
            <consortium name="WormBaseParasite"/>
        </authorList>
    </citation>
    <scope>IDENTIFICATION</scope>
</reference>
<keyword evidence="1" id="KW-1185">Reference proteome</keyword>
<sequence>MKINEVNSRLLEQDKLNQMTMLKNLVMLHFYYPETAVNALPHPTALKRTNNYSAKHAHTEINGLDACYLKYLNVCTTL</sequence>
<name>A0AA85IXG2_TRIRE</name>
<evidence type="ECO:0000313" key="1">
    <source>
        <dbReference type="Proteomes" id="UP000050795"/>
    </source>
</evidence>
<proteinExistence type="predicted"/>
<reference evidence="1" key="1">
    <citation type="submission" date="2022-06" db="EMBL/GenBank/DDBJ databases">
        <authorList>
            <person name="Berger JAMES D."/>
            <person name="Berger JAMES D."/>
        </authorList>
    </citation>
    <scope>NUCLEOTIDE SEQUENCE [LARGE SCALE GENOMIC DNA]</scope>
</reference>
<protein>
    <submittedName>
        <fullName evidence="2">Uncharacterized protein</fullName>
    </submittedName>
</protein>